<proteinExistence type="predicted"/>
<reference evidence="2" key="1">
    <citation type="journal article" date="2014" name="Front. Microbiol.">
        <title>High frequency of phylogenetically diverse reductive dehalogenase-homologous genes in deep subseafloor sedimentary metagenomes.</title>
        <authorList>
            <person name="Kawai M."/>
            <person name="Futagami T."/>
            <person name="Toyoda A."/>
            <person name="Takaki Y."/>
            <person name="Nishi S."/>
            <person name="Hori S."/>
            <person name="Arai W."/>
            <person name="Tsubouchi T."/>
            <person name="Morono Y."/>
            <person name="Uchiyama I."/>
            <person name="Ito T."/>
            <person name="Fujiyama A."/>
            <person name="Inagaki F."/>
            <person name="Takami H."/>
        </authorList>
    </citation>
    <scope>NUCLEOTIDE SEQUENCE</scope>
    <source>
        <strain evidence="2">Expedition CK06-06</strain>
    </source>
</reference>
<sequence length="102" mass="11731">MSNIMKKCPQCGSDIVEGQKFCIECGTAQEVKMRTKEEIMEMKEKLSAFLSSPRDSESPMGRLMFSMSVFVGMDMILRWVLNLVNDEKVFDLLKAKMPREKI</sequence>
<evidence type="ECO:0000313" key="2">
    <source>
        <dbReference type="EMBL" id="GAH48387.1"/>
    </source>
</evidence>
<evidence type="ECO:0000259" key="1">
    <source>
        <dbReference type="Pfam" id="PF13240"/>
    </source>
</evidence>
<dbReference type="EMBL" id="BARU01024305">
    <property type="protein sequence ID" value="GAH48387.1"/>
    <property type="molecule type" value="Genomic_DNA"/>
</dbReference>
<dbReference type="InterPro" id="IPR026870">
    <property type="entry name" value="Zinc_ribbon_dom"/>
</dbReference>
<dbReference type="Pfam" id="PF13240">
    <property type="entry name" value="Zn_Ribbon_1"/>
    <property type="match status" value="1"/>
</dbReference>
<comment type="caution">
    <text evidence="2">The sequence shown here is derived from an EMBL/GenBank/DDBJ whole genome shotgun (WGS) entry which is preliminary data.</text>
</comment>
<organism evidence="2">
    <name type="scientific">marine sediment metagenome</name>
    <dbReference type="NCBI Taxonomy" id="412755"/>
    <lineage>
        <taxon>unclassified sequences</taxon>
        <taxon>metagenomes</taxon>
        <taxon>ecological metagenomes</taxon>
    </lineage>
</organism>
<name>X1FTR0_9ZZZZ</name>
<feature type="domain" description="Zinc-ribbon" evidence="1">
    <location>
        <begin position="7"/>
        <end position="28"/>
    </location>
</feature>
<gene>
    <name evidence="2" type="ORF">S03H2_39331</name>
</gene>
<dbReference type="AlphaFoldDB" id="X1FTR0"/>
<accession>X1FTR0</accession>
<protein>
    <recommendedName>
        <fullName evidence="1">Zinc-ribbon domain-containing protein</fullName>
    </recommendedName>
</protein>